<feature type="region of interest" description="Disordered" evidence="1">
    <location>
        <begin position="1"/>
        <end position="30"/>
    </location>
</feature>
<protein>
    <recommendedName>
        <fullName evidence="4">F-box domain-containing protein</fullName>
    </recommendedName>
</protein>
<dbReference type="SUPFAM" id="SSF52047">
    <property type="entry name" value="RNI-like"/>
    <property type="match status" value="1"/>
</dbReference>
<proteinExistence type="predicted"/>
<evidence type="ECO:0000313" key="2">
    <source>
        <dbReference type="EMBL" id="PBK78889.1"/>
    </source>
</evidence>
<reference evidence="3" key="1">
    <citation type="journal article" date="2017" name="Nat. Ecol. Evol.">
        <title>Genome expansion and lineage-specific genetic innovations in the forest pathogenic fungi Armillaria.</title>
        <authorList>
            <person name="Sipos G."/>
            <person name="Prasanna A.N."/>
            <person name="Walter M.C."/>
            <person name="O'Connor E."/>
            <person name="Balint B."/>
            <person name="Krizsan K."/>
            <person name="Kiss B."/>
            <person name="Hess J."/>
            <person name="Varga T."/>
            <person name="Slot J."/>
            <person name="Riley R."/>
            <person name="Boka B."/>
            <person name="Rigling D."/>
            <person name="Barry K."/>
            <person name="Lee J."/>
            <person name="Mihaltcheva S."/>
            <person name="LaButti K."/>
            <person name="Lipzen A."/>
            <person name="Waldron R."/>
            <person name="Moloney N.M."/>
            <person name="Sperisen C."/>
            <person name="Kredics L."/>
            <person name="Vagvoelgyi C."/>
            <person name="Patrignani A."/>
            <person name="Fitzpatrick D."/>
            <person name="Nagy I."/>
            <person name="Doyle S."/>
            <person name="Anderson J.B."/>
            <person name="Grigoriev I.V."/>
            <person name="Gueldener U."/>
            <person name="Muensterkoetter M."/>
            <person name="Nagy L.G."/>
        </authorList>
    </citation>
    <scope>NUCLEOTIDE SEQUENCE [LARGE SCALE GENOMIC DNA]</scope>
    <source>
        <strain evidence="3">28-4</strain>
    </source>
</reference>
<sequence>MTPNHRVASRDKLTDNLNTHDPSTSNRGTGAIPQEIIDSIIDVIEGANTLQACSLASRAFYPRTRVHLFRQILLYPPRNQSPDVLEARFLPILMSAPHLAPCVKTVFVSTLTFTSPSGKQILPLLSRLETIVISNLSFSPWKDLAVDVCSNIPAKRVMLSDVQFKGPEQLYALLGHFPLAKDLTLRAVSFQNPLDPSNSSSVLDLEKLTLADGPMPHFLSSFCNIHNLRVCPALRELRVSVLWFEDYFYTLYISHACPTLRVLHVISPQDMIFWKPIPALGLSYIEELRFGICVEASPMRSNVRAMQWWINSFADVEDVAPLRKVTLEIRGNFVHGSDKEDLWSELDRAVTRPQFSSLQTFTVIFHCSEDIDDWHACRMKDLIGTKCTEMRNRKVLKVMGCQLELSMEDLREYEYG</sequence>
<feature type="compositionally biased region" description="Polar residues" evidence="1">
    <location>
        <begin position="15"/>
        <end position="28"/>
    </location>
</feature>
<evidence type="ECO:0008006" key="4">
    <source>
        <dbReference type="Google" id="ProtNLM"/>
    </source>
</evidence>
<keyword evidence="3" id="KW-1185">Reference proteome</keyword>
<organism evidence="2 3">
    <name type="scientific">Armillaria solidipes</name>
    <dbReference type="NCBI Taxonomy" id="1076256"/>
    <lineage>
        <taxon>Eukaryota</taxon>
        <taxon>Fungi</taxon>
        <taxon>Dikarya</taxon>
        <taxon>Basidiomycota</taxon>
        <taxon>Agaricomycotina</taxon>
        <taxon>Agaricomycetes</taxon>
        <taxon>Agaricomycetidae</taxon>
        <taxon>Agaricales</taxon>
        <taxon>Marasmiineae</taxon>
        <taxon>Physalacriaceae</taxon>
        <taxon>Armillaria</taxon>
    </lineage>
</organism>
<dbReference type="AlphaFoldDB" id="A0A2H3C746"/>
<accession>A0A2H3C746</accession>
<evidence type="ECO:0000313" key="3">
    <source>
        <dbReference type="Proteomes" id="UP000218334"/>
    </source>
</evidence>
<name>A0A2H3C746_9AGAR</name>
<dbReference type="EMBL" id="KZ293415">
    <property type="protein sequence ID" value="PBK78889.1"/>
    <property type="molecule type" value="Genomic_DNA"/>
</dbReference>
<gene>
    <name evidence="2" type="ORF">ARMSODRAFT_1078353</name>
</gene>
<evidence type="ECO:0000256" key="1">
    <source>
        <dbReference type="SAM" id="MobiDB-lite"/>
    </source>
</evidence>
<dbReference type="Proteomes" id="UP000218334">
    <property type="component" value="Unassembled WGS sequence"/>
</dbReference>